<evidence type="ECO:0000313" key="3">
    <source>
        <dbReference type="EMBL" id="OES46588.1"/>
    </source>
</evidence>
<reference evidence="3 4" key="1">
    <citation type="submission" date="2016-06" db="EMBL/GenBank/DDBJ databases">
        <title>Domibacillus iocasae genome sequencing.</title>
        <authorList>
            <person name="Verma A."/>
            <person name="Pal Y."/>
            <person name="Ojha A.K."/>
            <person name="Krishnamurthi S."/>
        </authorList>
    </citation>
    <scope>NUCLEOTIDE SEQUENCE [LARGE SCALE GENOMIC DNA]</scope>
    <source>
        <strain evidence="3 4">DSM 29979</strain>
    </source>
</reference>
<evidence type="ECO:0000259" key="2">
    <source>
        <dbReference type="SMART" id="SM00867"/>
    </source>
</evidence>
<dbReference type="SMART" id="SM00867">
    <property type="entry name" value="YceI"/>
    <property type="match status" value="1"/>
</dbReference>
<dbReference type="RefSeq" id="WP_069936753.1">
    <property type="nucleotide sequence ID" value="NZ_MAMP01000001.1"/>
</dbReference>
<keyword evidence="4" id="KW-1185">Reference proteome</keyword>
<sequence>MDKIKWTVDYSQSSIIFDADQVKGLFHSYEAVIESVPGNLVAANIAFMVDLKSIDTGDKNRDAFLVSEKFFDVEKFPDMRFIANNILEHEEHQYELIGEFSLHGITRTESFYATFKGEAEDSDTHEKSSFKGSGTVKRSDYGLADGENMQGALTSDEVHFTLNIQLKKDS</sequence>
<name>A0A1E7DV79_9BACI</name>
<organism evidence="3 4">
    <name type="scientific">Domibacillus iocasae</name>
    <dbReference type="NCBI Taxonomy" id="1714016"/>
    <lineage>
        <taxon>Bacteria</taxon>
        <taxon>Bacillati</taxon>
        <taxon>Bacillota</taxon>
        <taxon>Bacilli</taxon>
        <taxon>Bacillales</taxon>
        <taxon>Bacillaceae</taxon>
        <taxon>Domibacillus</taxon>
    </lineage>
</organism>
<gene>
    <name evidence="3" type="ORF">BA724_00580</name>
</gene>
<comment type="caution">
    <text evidence="3">The sequence shown here is derived from an EMBL/GenBank/DDBJ whole genome shotgun (WGS) entry which is preliminary data.</text>
</comment>
<dbReference type="InterPro" id="IPR036761">
    <property type="entry name" value="TTHA0802/YceI-like_sf"/>
</dbReference>
<dbReference type="PANTHER" id="PTHR34406:SF1">
    <property type="entry name" value="PROTEIN YCEI"/>
    <property type="match status" value="1"/>
</dbReference>
<dbReference type="Pfam" id="PF04264">
    <property type="entry name" value="YceI"/>
    <property type="match status" value="1"/>
</dbReference>
<dbReference type="OrthoDB" id="9811006at2"/>
<dbReference type="SUPFAM" id="SSF101874">
    <property type="entry name" value="YceI-like"/>
    <property type="match status" value="1"/>
</dbReference>
<proteinExistence type="inferred from homology"/>
<dbReference type="Gene3D" id="2.40.128.110">
    <property type="entry name" value="Lipid/polyisoprenoid-binding, YceI-like"/>
    <property type="match status" value="1"/>
</dbReference>
<evidence type="ECO:0000256" key="1">
    <source>
        <dbReference type="ARBA" id="ARBA00008812"/>
    </source>
</evidence>
<protein>
    <recommendedName>
        <fullName evidence="2">Lipid/polyisoprenoid-binding YceI-like domain-containing protein</fullName>
    </recommendedName>
</protein>
<evidence type="ECO:0000313" key="4">
    <source>
        <dbReference type="Proteomes" id="UP000095658"/>
    </source>
</evidence>
<feature type="domain" description="Lipid/polyisoprenoid-binding YceI-like" evidence="2">
    <location>
        <begin position="5"/>
        <end position="167"/>
    </location>
</feature>
<comment type="similarity">
    <text evidence="1">Belongs to the UPF0312 family.</text>
</comment>
<dbReference type="AlphaFoldDB" id="A0A1E7DV79"/>
<dbReference type="PANTHER" id="PTHR34406">
    <property type="entry name" value="PROTEIN YCEI"/>
    <property type="match status" value="1"/>
</dbReference>
<accession>A0A1E7DV79</accession>
<dbReference type="EMBL" id="MAMP01000001">
    <property type="protein sequence ID" value="OES46588.1"/>
    <property type="molecule type" value="Genomic_DNA"/>
</dbReference>
<dbReference type="Proteomes" id="UP000095658">
    <property type="component" value="Unassembled WGS sequence"/>
</dbReference>
<dbReference type="InterPro" id="IPR007372">
    <property type="entry name" value="Lipid/polyisoprenoid-bd_YceI"/>
</dbReference>